<dbReference type="GO" id="GO:0006355">
    <property type="term" value="P:regulation of DNA-templated transcription"/>
    <property type="evidence" value="ECO:0007669"/>
    <property type="project" value="InterPro"/>
</dbReference>
<dbReference type="Gene3D" id="1.10.10.10">
    <property type="entry name" value="Winged helix-like DNA-binding domain superfamily/Winged helix DNA-binding domain"/>
    <property type="match status" value="1"/>
</dbReference>
<dbReference type="CDD" id="cd06170">
    <property type="entry name" value="LuxR_C_like"/>
    <property type="match status" value="1"/>
</dbReference>
<accession>A0A161YBF4</accession>
<dbReference type="PANTHER" id="PTHR43214:SF41">
    <property type="entry name" value="NITRATE_NITRITE RESPONSE REGULATOR PROTEIN NARP"/>
    <property type="match status" value="1"/>
</dbReference>
<dbReference type="EMBL" id="AUXT01000046">
    <property type="protein sequence ID" value="KZN55840.1"/>
    <property type="molecule type" value="Genomic_DNA"/>
</dbReference>
<proteinExistence type="predicted"/>
<dbReference type="InterPro" id="IPR011006">
    <property type="entry name" value="CheY-like_superfamily"/>
</dbReference>
<dbReference type="Proteomes" id="UP000076587">
    <property type="component" value="Unassembled WGS sequence"/>
</dbReference>
<dbReference type="PRINTS" id="PR00038">
    <property type="entry name" value="HTHLUXR"/>
</dbReference>
<dbReference type="GO" id="GO:0003677">
    <property type="term" value="F:DNA binding"/>
    <property type="evidence" value="ECO:0007669"/>
    <property type="project" value="UniProtKB-KW"/>
</dbReference>
<evidence type="ECO:0000256" key="5">
    <source>
        <dbReference type="PROSITE-ProRule" id="PRU00169"/>
    </source>
</evidence>
<dbReference type="PROSITE" id="PS50110">
    <property type="entry name" value="RESPONSE_REGULATORY"/>
    <property type="match status" value="1"/>
</dbReference>
<evidence type="ECO:0000259" key="7">
    <source>
        <dbReference type="PROSITE" id="PS50110"/>
    </source>
</evidence>
<dbReference type="SUPFAM" id="SSF46894">
    <property type="entry name" value="C-terminal effector domain of the bipartite response regulators"/>
    <property type="match status" value="1"/>
</dbReference>
<keyword evidence="4" id="KW-0804">Transcription</keyword>
<evidence type="ECO:0008006" key="10">
    <source>
        <dbReference type="Google" id="ProtNLM"/>
    </source>
</evidence>
<comment type="caution">
    <text evidence="8">The sequence shown here is derived from an EMBL/GenBank/DDBJ whole genome shotgun (WGS) entry which is preliminary data.</text>
</comment>
<dbReference type="OrthoDB" id="9796655at2"/>
<dbReference type="PROSITE" id="PS50043">
    <property type="entry name" value="HTH_LUXR_2"/>
    <property type="match status" value="1"/>
</dbReference>
<dbReference type="Pfam" id="PF00072">
    <property type="entry name" value="Response_reg"/>
    <property type="match status" value="1"/>
</dbReference>
<keyword evidence="2" id="KW-0805">Transcription regulation</keyword>
<dbReference type="InterPro" id="IPR000792">
    <property type="entry name" value="Tscrpt_reg_LuxR_C"/>
</dbReference>
<dbReference type="SMART" id="SM00448">
    <property type="entry name" value="REC"/>
    <property type="match status" value="1"/>
</dbReference>
<organism evidence="8 9">
    <name type="scientific">Pseudoalteromonas luteoviolacea NCIMB 1942</name>
    <dbReference type="NCBI Taxonomy" id="1365253"/>
    <lineage>
        <taxon>Bacteria</taxon>
        <taxon>Pseudomonadati</taxon>
        <taxon>Pseudomonadota</taxon>
        <taxon>Gammaproteobacteria</taxon>
        <taxon>Alteromonadales</taxon>
        <taxon>Pseudoalteromonadaceae</taxon>
        <taxon>Pseudoalteromonas</taxon>
    </lineage>
</organism>
<feature type="modified residue" description="4-aspartylphosphate" evidence="5">
    <location>
        <position position="61"/>
    </location>
</feature>
<dbReference type="RefSeq" id="WP_063375832.1">
    <property type="nucleotide sequence ID" value="NZ_AUXT01000046.1"/>
</dbReference>
<evidence type="ECO:0000259" key="6">
    <source>
        <dbReference type="PROSITE" id="PS50043"/>
    </source>
</evidence>
<dbReference type="Pfam" id="PF00196">
    <property type="entry name" value="GerE"/>
    <property type="match status" value="1"/>
</dbReference>
<protein>
    <recommendedName>
        <fullName evidence="10">LuxR family transcriptional regulator</fullName>
    </recommendedName>
</protein>
<evidence type="ECO:0000256" key="4">
    <source>
        <dbReference type="ARBA" id="ARBA00023163"/>
    </source>
</evidence>
<dbReference type="InterPro" id="IPR036388">
    <property type="entry name" value="WH-like_DNA-bd_sf"/>
</dbReference>
<dbReference type="PANTHER" id="PTHR43214">
    <property type="entry name" value="TWO-COMPONENT RESPONSE REGULATOR"/>
    <property type="match status" value="1"/>
</dbReference>
<evidence type="ECO:0000313" key="9">
    <source>
        <dbReference type="Proteomes" id="UP000076587"/>
    </source>
</evidence>
<gene>
    <name evidence="8" type="ORF">N482_05020</name>
</gene>
<dbReference type="GO" id="GO:0000160">
    <property type="term" value="P:phosphorelay signal transduction system"/>
    <property type="evidence" value="ECO:0007669"/>
    <property type="project" value="InterPro"/>
</dbReference>
<sequence length="213" mass="23901">MNINVLENLNILIADDHVLVRQGLHSLIASYKINLCIDEVETGEQAWKYIQIHEPDIAILDISMGKLNGIDVCKHIVRRRLKTKVIFLSMYDGINVIDYAFSVGAKGYIPKSEAFSALLEAISRVADGEEYLNSSLKLALDAYRNNEANNQLTNREKEVISQISLGHTNKQIASDLFISVKTVENHRAKIMKKLGLKTTAQLVRFAITESLAF</sequence>
<feature type="domain" description="Response regulatory" evidence="7">
    <location>
        <begin position="10"/>
        <end position="126"/>
    </location>
</feature>
<dbReference type="AlphaFoldDB" id="A0A161YBF4"/>
<dbReference type="SUPFAM" id="SSF52172">
    <property type="entry name" value="CheY-like"/>
    <property type="match status" value="1"/>
</dbReference>
<dbReference type="PATRIC" id="fig|1365253.3.peg.866"/>
<dbReference type="CDD" id="cd17535">
    <property type="entry name" value="REC_NarL-like"/>
    <property type="match status" value="1"/>
</dbReference>
<evidence type="ECO:0000256" key="2">
    <source>
        <dbReference type="ARBA" id="ARBA00023015"/>
    </source>
</evidence>
<evidence type="ECO:0000313" key="8">
    <source>
        <dbReference type="EMBL" id="KZN55840.1"/>
    </source>
</evidence>
<reference evidence="8 9" key="1">
    <citation type="submission" date="2013-07" db="EMBL/GenBank/DDBJ databases">
        <title>Comparative Genomic and Metabolomic Analysis of Twelve Strains of Pseudoalteromonas luteoviolacea.</title>
        <authorList>
            <person name="Vynne N.G."/>
            <person name="Mansson M."/>
            <person name="Gram L."/>
        </authorList>
    </citation>
    <scope>NUCLEOTIDE SEQUENCE [LARGE SCALE GENOMIC DNA]</scope>
    <source>
        <strain evidence="8 9">NCIMB 1942</strain>
    </source>
</reference>
<evidence type="ECO:0000256" key="3">
    <source>
        <dbReference type="ARBA" id="ARBA00023125"/>
    </source>
</evidence>
<dbReference type="InterPro" id="IPR016032">
    <property type="entry name" value="Sig_transdc_resp-reg_C-effctor"/>
</dbReference>
<dbReference type="InterPro" id="IPR039420">
    <property type="entry name" value="WalR-like"/>
</dbReference>
<name>A0A161YBF4_9GAMM</name>
<dbReference type="InterPro" id="IPR058245">
    <property type="entry name" value="NreC/VraR/RcsB-like_REC"/>
</dbReference>
<dbReference type="Gene3D" id="3.40.50.2300">
    <property type="match status" value="1"/>
</dbReference>
<evidence type="ECO:0000256" key="1">
    <source>
        <dbReference type="ARBA" id="ARBA00022553"/>
    </source>
</evidence>
<dbReference type="InterPro" id="IPR001789">
    <property type="entry name" value="Sig_transdc_resp-reg_receiver"/>
</dbReference>
<keyword evidence="3" id="KW-0238">DNA-binding</keyword>
<feature type="domain" description="HTH luxR-type" evidence="6">
    <location>
        <begin position="145"/>
        <end position="210"/>
    </location>
</feature>
<dbReference type="SMART" id="SM00421">
    <property type="entry name" value="HTH_LUXR"/>
    <property type="match status" value="1"/>
</dbReference>
<keyword evidence="1 5" id="KW-0597">Phosphoprotein</keyword>